<accession>A0A3P6QN21</accession>
<protein>
    <submittedName>
        <fullName evidence="2">Uncharacterized protein</fullName>
    </submittedName>
</protein>
<keyword evidence="1" id="KW-0472">Membrane</keyword>
<reference evidence="2 3" key="1">
    <citation type="submission" date="2018-11" db="EMBL/GenBank/DDBJ databases">
        <authorList>
            <consortium name="Pathogen Informatics"/>
        </authorList>
    </citation>
    <scope>NUCLEOTIDE SEQUENCE [LARGE SCALE GENOMIC DNA]</scope>
</reference>
<organism evidence="2 3">
    <name type="scientific">Cylicostephanus goldi</name>
    <name type="common">Nematode worm</name>
    <dbReference type="NCBI Taxonomy" id="71465"/>
    <lineage>
        <taxon>Eukaryota</taxon>
        <taxon>Metazoa</taxon>
        <taxon>Ecdysozoa</taxon>
        <taxon>Nematoda</taxon>
        <taxon>Chromadorea</taxon>
        <taxon>Rhabditida</taxon>
        <taxon>Rhabditina</taxon>
        <taxon>Rhabditomorpha</taxon>
        <taxon>Strongyloidea</taxon>
        <taxon>Strongylidae</taxon>
        <taxon>Cylicostephanus</taxon>
    </lineage>
</organism>
<proteinExistence type="predicted"/>
<evidence type="ECO:0000313" key="3">
    <source>
        <dbReference type="Proteomes" id="UP000271889"/>
    </source>
</evidence>
<keyword evidence="1" id="KW-1133">Transmembrane helix</keyword>
<dbReference type="AlphaFoldDB" id="A0A3P6QN21"/>
<dbReference type="EMBL" id="UYRV01005263">
    <property type="protein sequence ID" value="VDK52436.1"/>
    <property type="molecule type" value="Genomic_DNA"/>
</dbReference>
<feature type="transmembrane region" description="Helical" evidence="1">
    <location>
        <begin position="62"/>
        <end position="82"/>
    </location>
</feature>
<dbReference type="OrthoDB" id="552049at2759"/>
<evidence type="ECO:0000256" key="1">
    <source>
        <dbReference type="SAM" id="Phobius"/>
    </source>
</evidence>
<dbReference type="Proteomes" id="UP000271889">
    <property type="component" value="Unassembled WGS sequence"/>
</dbReference>
<gene>
    <name evidence="2" type="ORF">CGOC_LOCUS2375</name>
</gene>
<sequence length="227" mass="27126">MGAHESHSNTTDPYYHRHYYQYYHQRDKDREWARYWGAKPGAAGGASDSPFQSRSQQEWGFILKWSAFAITLVVLYNVGYLIQLRNQERRLSKLIDEQEIAKSFMRQREFQAVLYIALRPQYPPFDLDNVFNGHLVMVMYGYGHVLQMYELARKLKGDIDEAWKRKVEDMAGRNPNEIREEYRWLRAVQDRSHNRRVRANRAEKLRKDQLEAERSYTRMVPDEGEAK</sequence>
<keyword evidence="1" id="KW-0812">Transmembrane</keyword>
<evidence type="ECO:0000313" key="2">
    <source>
        <dbReference type="EMBL" id="VDK52436.1"/>
    </source>
</evidence>
<keyword evidence="3" id="KW-1185">Reference proteome</keyword>
<name>A0A3P6QN21_CYLGO</name>